<dbReference type="InterPro" id="IPR038732">
    <property type="entry name" value="HpyO/CreE_NAD-binding"/>
</dbReference>
<keyword evidence="3" id="KW-1185">Reference proteome</keyword>
<dbReference type="PANTHER" id="PTHR40254">
    <property type="entry name" value="BLR0577 PROTEIN"/>
    <property type="match status" value="1"/>
</dbReference>
<reference evidence="2 3" key="1">
    <citation type="submission" date="2021-01" db="EMBL/GenBank/DDBJ databases">
        <title>Draft genome sequence of Micromonospora sp. strain STR1_7.</title>
        <authorList>
            <person name="Karlyshev A."/>
            <person name="Jawad R."/>
        </authorList>
    </citation>
    <scope>NUCLEOTIDE SEQUENCE [LARGE SCALE GENOMIC DNA]</scope>
    <source>
        <strain evidence="2 3">STR1-7</strain>
    </source>
</reference>
<name>A0ABS1XR36_9ACTN</name>
<dbReference type="SUPFAM" id="SSF51905">
    <property type="entry name" value="FAD/NAD(P)-binding domain"/>
    <property type="match status" value="1"/>
</dbReference>
<sequence length="631" mass="67233">MTRPWRTAVVGGGPRGLAVIERLAARLAEQPGGPPVELHLIDAVEVGCGRIYRTDQPEWLLMNTPIGLISAFSGAADSRPARAGAGPTFAQWWSARDPGYPGADGYAPRGTYGRYLRFALDAIEANLPAHVRLIRSRATVTDLEPRGGGYRLTLAGGDRLDADRVVLTTGHAGPPPLERAEREFVDFAAGRPGLSWIRGDSPAEMSLDGIPAGASVGALGLGLTFYDVMVALTVGRGGTFTEGRDGELAYRASGAEPVLLVGSRSGLPLLAKGDNHRPPGYSFKPVLFTPQRVRRRAKGPLLDFTTDVLPWLTAEVDLVYYATALRRSRGPGGAEAFVEEVTHADDTEPPDVRAAAARHGVADLAPIDLEALARPFAGRTFGAPEEFDRALTTLLLDSVREAERGNIDSPLMAALDVVRDTRWVMRECVDFGGLHPASHRDAFLGAFVPVSSLLVAGPPPVRLRQALALMASGLLRVVGPQVRIAAAADLGRFVISSPRVVGSATPVDHVIDARVPVPDLARDPAELTRKLRARGLWTEFVNQDAEVAFGTGGVAVTRAPFHPVTRSGLPDTGLYVLGVPTENTRWFTQVGFGRPGPWGDFVRDADAIASHVLSGVRQGEELPALATGDLQ</sequence>
<proteinExistence type="predicted"/>
<dbReference type="InterPro" id="IPR052189">
    <property type="entry name" value="L-asp_N-monooxygenase_NS-form"/>
</dbReference>
<accession>A0ABS1XR36</accession>
<dbReference type="RefSeq" id="WP_203174186.1">
    <property type="nucleotide sequence ID" value="NZ_JAEVHM010000022.1"/>
</dbReference>
<dbReference type="EMBL" id="JAEVHM010000022">
    <property type="protein sequence ID" value="MBM0231725.1"/>
    <property type="molecule type" value="Genomic_DNA"/>
</dbReference>
<dbReference type="Pfam" id="PF13454">
    <property type="entry name" value="NAD_binding_9"/>
    <property type="match status" value="1"/>
</dbReference>
<comment type="caution">
    <text evidence="2">The sequence shown here is derived from an EMBL/GenBank/DDBJ whole genome shotgun (WGS) entry which is preliminary data.</text>
</comment>
<protein>
    <submittedName>
        <fullName evidence="2">FAD/NAD(P)-binding protein</fullName>
    </submittedName>
</protein>
<dbReference type="Proteomes" id="UP000601027">
    <property type="component" value="Unassembled WGS sequence"/>
</dbReference>
<evidence type="ECO:0000259" key="1">
    <source>
        <dbReference type="Pfam" id="PF13454"/>
    </source>
</evidence>
<dbReference type="PANTHER" id="PTHR40254:SF1">
    <property type="entry name" value="BLR0577 PROTEIN"/>
    <property type="match status" value="1"/>
</dbReference>
<feature type="domain" description="FAD-dependent urate hydroxylase HpyO/Asp monooxygenase CreE-like FAD/NAD(P)-binding" evidence="1">
    <location>
        <begin position="8"/>
        <end position="171"/>
    </location>
</feature>
<evidence type="ECO:0000313" key="2">
    <source>
        <dbReference type="EMBL" id="MBM0231725.1"/>
    </source>
</evidence>
<gene>
    <name evidence="2" type="ORF">JNW91_07550</name>
</gene>
<evidence type="ECO:0000313" key="3">
    <source>
        <dbReference type="Proteomes" id="UP000601027"/>
    </source>
</evidence>
<dbReference type="InterPro" id="IPR036188">
    <property type="entry name" value="FAD/NAD-bd_sf"/>
</dbReference>
<organism evidence="2 3">
    <name type="scientific">Micromonospora parastrephiae</name>
    <dbReference type="NCBI Taxonomy" id="2806101"/>
    <lineage>
        <taxon>Bacteria</taxon>
        <taxon>Bacillati</taxon>
        <taxon>Actinomycetota</taxon>
        <taxon>Actinomycetes</taxon>
        <taxon>Micromonosporales</taxon>
        <taxon>Micromonosporaceae</taxon>
        <taxon>Micromonospora</taxon>
    </lineage>
</organism>